<dbReference type="AlphaFoldDB" id="A0A8C9WE97"/>
<organism evidence="2 3">
    <name type="scientific">Scleropages formosus</name>
    <name type="common">Asian bonytongue</name>
    <name type="synonym">Osteoglossum formosum</name>
    <dbReference type="NCBI Taxonomy" id="113540"/>
    <lineage>
        <taxon>Eukaryota</taxon>
        <taxon>Metazoa</taxon>
        <taxon>Chordata</taxon>
        <taxon>Craniata</taxon>
        <taxon>Vertebrata</taxon>
        <taxon>Euteleostomi</taxon>
        <taxon>Actinopterygii</taxon>
        <taxon>Neopterygii</taxon>
        <taxon>Teleostei</taxon>
        <taxon>Osteoglossocephala</taxon>
        <taxon>Osteoglossomorpha</taxon>
        <taxon>Osteoglossiformes</taxon>
        <taxon>Osteoglossidae</taxon>
        <taxon>Scleropages</taxon>
    </lineage>
</organism>
<feature type="region of interest" description="Disordered" evidence="1">
    <location>
        <begin position="370"/>
        <end position="416"/>
    </location>
</feature>
<evidence type="ECO:0000256" key="1">
    <source>
        <dbReference type="SAM" id="MobiDB-lite"/>
    </source>
</evidence>
<feature type="compositionally biased region" description="Low complexity" evidence="1">
    <location>
        <begin position="69"/>
        <end position="79"/>
    </location>
</feature>
<dbReference type="Proteomes" id="UP000694397">
    <property type="component" value="Chromosome 16"/>
</dbReference>
<feature type="compositionally biased region" description="Low complexity" evidence="1">
    <location>
        <begin position="42"/>
        <end position="54"/>
    </location>
</feature>
<name>A0A8C9WE97_SCLFO</name>
<feature type="compositionally biased region" description="Low complexity" evidence="1">
    <location>
        <begin position="1"/>
        <end position="22"/>
    </location>
</feature>
<dbReference type="OrthoDB" id="9950082at2759"/>
<feature type="compositionally biased region" description="Low complexity" evidence="1">
    <location>
        <begin position="371"/>
        <end position="383"/>
    </location>
</feature>
<dbReference type="GeneTree" id="ENSGT01140000282595"/>
<sequence length="416" mass="42562">SLSASRGLSAGGCSPWSSSTGGSSLGGVPRGLGGGSGGGSGAISIGRSSVSSGSSSGGISGKSPGGGSIAIPSAAAKGSHSSSVSGGLRRAQGSSSSPTHSPVLPERKTVASRSVGYEGTSSENSSPEYRRKEYASAGVATRGRSENRESEIRARLQSASPSTRWTELDDVKRLLKGSRSSSISPPRSPSSTLPIPKKASVELRSGQYESATLDPAQAVYMWNSCTLPSSSYSYQMNPNNLSPRASLLHTAPVQGLQNNLTLSSAHPNDALPDGSTVHGVQKNLSSTSATVLTSNGLNSPTGYGVQKNTSQSTNGSGTVGTAVSTSADPSSPQTDDVFLKDYKFLLLEKENGPAKKDAEILVVSKDSGKQFTASTSAGAASFSEDSIRREKMKCTSSSQAAALRRDSYSEDFTSVT</sequence>
<feature type="compositionally biased region" description="Gly residues" evidence="1">
    <location>
        <begin position="23"/>
        <end position="41"/>
    </location>
</feature>
<proteinExistence type="predicted"/>
<evidence type="ECO:0000313" key="3">
    <source>
        <dbReference type="Proteomes" id="UP000694397"/>
    </source>
</evidence>
<dbReference type="Ensembl" id="ENSSFOT00015040901.1">
    <property type="protein sequence ID" value="ENSSFOP00015073728.1"/>
    <property type="gene ID" value="ENSSFOG00015033328.1"/>
</dbReference>
<evidence type="ECO:0000313" key="2">
    <source>
        <dbReference type="Ensembl" id="ENSSFOP00015073728.1"/>
    </source>
</evidence>
<protein>
    <submittedName>
        <fullName evidence="2">Uncharacterized protein</fullName>
    </submittedName>
</protein>
<reference evidence="2" key="2">
    <citation type="submission" date="2025-08" db="UniProtKB">
        <authorList>
            <consortium name="Ensembl"/>
        </authorList>
    </citation>
    <scope>IDENTIFICATION</scope>
</reference>
<feature type="compositionally biased region" description="Low complexity" evidence="1">
    <location>
        <begin position="178"/>
        <end position="196"/>
    </location>
</feature>
<feature type="compositionally biased region" description="Basic and acidic residues" evidence="1">
    <location>
        <begin position="143"/>
        <end position="154"/>
    </location>
</feature>
<feature type="region of interest" description="Disordered" evidence="1">
    <location>
        <begin position="1"/>
        <end position="196"/>
    </location>
</feature>
<accession>A0A8C9WE97</accession>
<feature type="compositionally biased region" description="Gly residues" evidence="1">
    <location>
        <begin position="55"/>
        <end position="68"/>
    </location>
</feature>
<reference evidence="2 3" key="1">
    <citation type="submission" date="2019-04" db="EMBL/GenBank/DDBJ databases">
        <authorList>
            <consortium name="Wellcome Sanger Institute Data Sharing"/>
        </authorList>
    </citation>
    <scope>NUCLEOTIDE SEQUENCE [LARGE SCALE GENOMIC DNA]</scope>
</reference>
<feature type="region of interest" description="Disordered" evidence="1">
    <location>
        <begin position="291"/>
        <end position="333"/>
    </location>
</feature>
<reference evidence="2" key="3">
    <citation type="submission" date="2025-09" db="UniProtKB">
        <authorList>
            <consortium name="Ensembl"/>
        </authorList>
    </citation>
    <scope>IDENTIFICATION</scope>
</reference>
<keyword evidence="3" id="KW-1185">Reference proteome</keyword>